<keyword evidence="6 9" id="KW-0175">Coiled coil</keyword>
<evidence type="ECO:0000256" key="8">
    <source>
        <dbReference type="ARBA" id="ARBA00023273"/>
    </source>
</evidence>
<feature type="region of interest" description="Disordered" evidence="10">
    <location>
        <begin position="654"/>
        <end position="903"/>
    </location>
</feature>
<evidence type="ECO:0000256" key="4">
    <source>
        <dbReference type="ARBA" id="ARBA00022574"/>
    </source>
</evidence>
<evidence type="ECO:0000256" key="1">
    <source>
        <dbReference type="ARBA" id="ARBA00004138"/>
    </source>
</evidence>
<dbReference type="PANTHER" id="PTHR14885:SF1">
    <property type="entry name" value="CILIA- AND FLAGELLA-ASSOCIATED PROTEIN 43"/>
    <property type="match status" value="1"/>
</dbReference>
<keyword evidence="4" id="KW-0853">WD repeat</keyword>
<feature type="compositionally biased region" description="Basic and acidic residues" evidence="10">
    <location>
        <begin position="759"/>
        <end position="805"/>
    </location>
</feature>
<evidence type="ECO:0000256" key="5">
    <source>
        <dbReference type="ARBA" id="ARBA00022737"/>
    </source>
</evidence>
<feature type="compositionally biased region" description="Low complexity" evidence="10">
    <location>
        <begin position="658"/>
        <end position="670"/>
    </location>
</feature>
<dbReference type="EMBL" id="CAUYUJ010019634">
    <property type="protein sequence ID" value="CAK0892589.1"/>
    <property type="molecule type" value="Genomic_DNA"/>
</dbReference>
<dbReference type="Pfam" id="PF25828">
    <property type="entry name" value="CC_Cfap43"/>
    <property type="match status" value="1"/>
</dbReference>
<keyword evidence="7" id="KW-0206">Cytoskeleton</keyword>
<keyword evidence="5" id="KW-0677">Repeat</keyword>
<dbReference type="PANTHER" id="PTHR14885">
    <property type="entry name" value="CILIA- AND FLAGELLA-ASSOCIATED PROTEIN 43-RELATED"/>
    <property type="match status" value="1"/>
</dbReference>
<dbReference type="Proteomes" id="UP001189429">
    <property type="component" value="Unassembled WGS sequence"/>
</dbReference>
<accession>A0ABN9X3W5</accession>
<evidence type="ECO:0000256" key="3">
    <source>
        <dbReference type="ARBA" id="ARBA00022490"/>
    </source>
</evidence>
<organism evidence="11 12">
    <name type="scientific">Prorocentrum cordatum</name>
    <dbReference type="NCBI Taxonomy" id="2364126"/>
    <lineage>
        <taxon>Eukaryota</taxon>
        <taxon>Sar</taxon>
        <taxon>Alveolata</taxon>
        <taxon>Dinophyceae</taxon>
        <taxon>Prorocentrales</taxon>
        <taxon>Prorocentraceae</taxon>
        <taxon>Prorocentrum</taxon>
    </lineage>
</organism>
<reference evidence="11" key="1">
    <citation type="submission" date="2023-10" db="EMBL/GenBank/DDBJ databases">
        <authorList>
            <person name="Chen Y."/>
            <person name="Shah S."/>
            <person name="Dougan E. K."/>
            <person name="Thang M."/>
            <person name="Chan C."/>
        </authorList>
    </citation>
    <scope>NUCLEOTIDE SEQUENCE [LARGE SCALE GENOMIC DNA]</scope>
</reference>
<feature type="compositionally biased region" description="Basic and acidic residues" evidence="10">
    <location>
        <begin position="861"/>
        <end position="878"/>
    </location>
</feature>
<evidence type="ECO:0000256" key="6">
    <source>
        <dbReference type="ARBA" id="ARBA00023054"/>
    </source>
</evidence>
<proteinExistence type="predicted"/>
<feature type="coiled-coil region" evidence="9">
    <location>
        <begin position="324"/>
        <end position="369"/>
    </location>
</feature>
<gene>
    <name evidence="11" type="ORF">PCOR1329_LOCUS72212</name>
</gene>
<protein>
    <submittedName>
        <fullName evidence="11">Uncharacterized protein</fullName>
    </submittedName>
</protein>
<evidence type="ECO:0000256" key="9">
    <source>
        <dbReference type="SAM" id="Coils"/>
    </source>
</evidence>
<name>A0ABN9X3W5_9DINO</name>
<evidence type="ECO:0000313" key="11">
    <source>
        <dbReference type="EMBL" id="CAK0892589.1"/>
    </source>
</evidence>
<comment type="subcellular location">
    <subcellularLocation>
        <location evidence="1">Cell projection</location>
        <location evidence="1">Cilium</location>
    </subcellularLocation>
    <subcellularLocation>
        <location evidence="2">Cytoplasm</location>
        <location evidence="2">Cytoskeleton</location>
    </subcellularLocation>
</comment>
<evidence type="ECO:0000256" key="10">
    <source>
        <dbReference type="SAM" id="MobiDB-lite"/>
    </source>
</evidence>
<keyword evidence="8" id="KW-0966">Cell projection</keyword>
<feature type="compositionally biased region" description="Basic and acidic residues" evidence="10">
    <location>
        <begin position="689"/>
        <end position="703"/>
    </location>
</feature>
<evidence type="ECO:0000256" key="2">
    <source>
        <dbReference type="ARBA" id="ARBA00004245"/>
    </source>
</evidence>
<keyword evidence="3" id="KW-0963">Cytoplasm</keyword>
<evidence type="ECO:0000256" key="7">
    <source>
        <dbReference type="ARBA" id="ARBA00023212"/>
    </source>
</evidence>
<feature type="compositionally biased region" description="Basic residues" evidence="10">
    <location>
        <begin position="817"/>
        <end position="843"/>
    </location>
</feature>
<keyword evidence="12" id="KW-1185">Reference proteome</keyword>
<evidence type="ECO:0000313" key="12">
    <source>
        <dbReference type="Proteomes" id="UP001189429"/>
    </source>
</evidence>
<sequence length="903" mass="101427">MLERSEFCVDHEEAAKIAASTKERCDTLRAQIERENLARQLVRHRLIKEFWDPMAVKGCKICSLMPESTLSVSNYPVRKETQEEQGIIQKLKVMRRVEQLESQTLRGNHCPRGLQGDALLVADSFSSRQEQYIVNWWPSKTEGDGNQENAKLLYEPFELLTNSRRRLQVFLLQALACDFRLAFNKLFEAAQGDKRATMDQIKEKTARIRAILSELQVDELVEEPRLQDCEDADSVLHVKDGEISVAKWISEEERQRLAEAAAKEEERQRQLRENDAGQRALAQMMGGTLKTKKDLSALEITLDKEPWMDQVPEEDMTELQVAALREFREKEKALAEEQDKYRKQLDAELKRLRQEVQDFTQQFEASLKDLHHQRFAHDAKFFCQELYCVRLQLALLQNLEDHSDVQRIGKDLGEARAQLSKASGELETFQEFIGRARERQDECIRNEKEAASAQNFKQQFAQSGLEPEQIGALLQIFRKKRRMSTQMLSPDATLSGSASPQTRKFRGMSFHGSDTAATKTGPLAPEPFDPEVVMDAYDDLGTVAAESALERAVPKDDEPVDACPEGIDEANYKRMLEMRQRREALEREVAKNSLVLQDMQGLLAHLEKERGDAQVAHNVLQEELDEQLQLMDKDPSSTTSRCCSSSSRARWRCRRRPWSPTTRTPSSSTRRGGGVEEQAHPGAGPGEGGHPRDHEGIQEEAELHPVGAQDAGHADHGPGGAYEGRPYAAGDQGAPVSAEGRGGGQEQSRRGPAGAQDRAPQDEHRDQGGDSEEAARHGRPGHQVEEGGERDARKEAPGAAAERHPARAHPPPQGPAWRRRGRRNGHRGRQEAHRRRRRAHRRERGLNPPGPQRLQGGEGAPRPHDRGEEAHRGDRHPAEGAGPAAPEDLPVVRAAAPGQARQP</sequence>
<comment type="caution">
    <text evidence="11">The sequence shown here is derived from an EMBL/GenBank/DDBJ whole genome shotgun (WGS) entry which is preliminary data.</text>
</comment>